<dbReference type="PANTHER" id="PTHR30183">
    <property type="entry name" value="MOLYBDENUM TRANSPORT SYSTEM PERMEASE PROTEIN MODB"/>
    <property type="match status" value="1"/>
</dbReference>
<feature type="transmembrane region" description="Helical" evidence="7">
    <location>
        <begin position="464"/>
        <end position="486"/>
    </location>
</feature>
<feature type="transmembrane region" description="Helical" evidence="7">
    <location>
        <begin position="522"/>
        <end position="541"/>
    </location>
</feature>
<dbReference type="SUPFAM" id="SSF161098">
    <property type="entry name" value="MetI-like"/>
    <property type="match status" value="2"/>
</dbReference>
<keyword evidence="4 7" id="KW-0812">Transmembrane</keyword>
<keyword evidence="3" id="KW-1003">Cell membrane</keyword>
<evidence type="ECO:0000256" key="6">
    <source>
        <dbReference type="ARBA" id="ARBA00023136"/>
    </source>
</evidence>
<feature type="transmembrane region" description="Helical" evidence="7">
    <location>
        <begin position="239"/>
        <end position="264"/>
    </location>
</feature>
<evidence type="ECO:0000313" key="9">
    <source>
        <dbReference type="EMBL" id="ROQ17960.1"/>
    </source>
</evidence>
<name>A0A3N1NTX4_9GAMM</name>
<evidence type="ECO:0000256" key="7">
    <source>
        <dbReference type="RuleBase" id="RU363032"/>
    </source>
</evidence>
<feature type="transmembrane region" description="Helical" evidence="7">
    <location>
        <begin position="100"/>
        <end position="120"/>
    </location>
</feature>
<sequence length="562" mass="62047">MTHSVIQRERRRHYWQARLWHLPVWFMAVLVLMPVSVIVLSWGDAQTDIWQHLIQTQLGRLLENTLILVVGVGLWTLLLGVSLAWLVAVCDFPGRRWLDWALMLPLAVPTYVVAFVFLAITDYAGPIQSLWRAWLGPDVAFLPVRGPLGVVFIMTCVLYPYVYMLARSAFIAQGRGLTDAARLLGEGPWGAFWRVALPMARPAIAVGISLALMETLADFGAVAVFNYDTFTTAIYKSWFGFFNLTAAAQLASLLLLFVALALFAEQKGRGRSRFHQTPRRETQRYPLKGVQAWLASGYCITVFVVAFAIPIGQLALWTWAEGAAALDSRYWSLIRHTFILGGVAALATTLLALLVAYGQRLLGKHQVSGAVRLASLGYALPGSVLAVGIMIGFAFIDREIINRVQALLGLETQQLLVGTLLALILAYAIRFFSVAFGPVQSSLERIRPSYQEAAHSLGANQWRVLLRVYLPLLTPGLLTAALLVLVDTMKEMPATLLLRPFGWDTLAVRIYELTGEGQWRRAALPALTLVILSIAPVMLMIRQSRLPARTATTLSSGSGPKP</sequence>
<reference evidence="9 10" key="1">
    <citation type="submission" date="2018-11" db="EMBL/GenBank/DDBJ databases">
        <title>Genomic Encyclopedia of Type Strains, Phase IV (KMG-IV): sequencing the most valuable type-strain genomes for metagenomic binning, comparative biology and taxonomic classification.</title>
        <authorList>
            <person name="Goeker M."/>
        </authorList>
    </citation>
    <scope>NUCLEOTIDE SEQUENCE [LARGE SCALE GENOMIC DNA]</scope>
    <source>
        <strain evidence="9 10">DSM 16974</strain>
    </source>
</reference>
<evidence type="ECO:0000259" key="8">
    <source>
        <dbReference type="PROSITE" id="PS50928"/>
    </source>
</evidence>
<dbReference type="PANTHER" id="PTHR30183:SF2">
    <property type="entry name" value="IRON UTILIZATION PROTEIN"/>
    <property type="match status" value="1"/>
</dbReference>
<dbReference type="GO" id="GO:0055085">
    <property type="term" value="P:transmembrane transport"/>
    <property type="evidence" value="ECO:0007669"/>
    <property type="project" value="InterPro"/>
</dbReference>
<evidence type="ECO:0000256" key="1">
    <source>
        <dbReference type="ARBA" id="ARBA00004651"/>
    </source>
</evidence>
<organism evidence="9 10">
    <name type="scientific">Marinimicrobium koreense</name>
    <dbReference type="NCBI Taxonomy" id="306545"/>
    <lineage>
        <taxon>Bacteria</taxon>
        <taxon>Pseudomonadati</taxon>
        <taxon>Pseudomonadota</taxon>
        <taxon>Gammaproteobacteria</taxon>
        <taxon>Cellvibrionales</taxon>
        <taxon>Cellvibrionaceae</taxon>
        <taxon>Marinimicrobium</taxon>
    </lineage>
</organism>
<comment type="subcellular location">
    <subcellularLocation>
        <location evidence="1 7">Cell membrane</location>
        <topology evidence="1 7">Multi-pass membrane protein</topology>
    </subcellularLocation>
</comment>
<dbReference type="FunFam" id="1.10.3720.10:FF:000088">
    <property type="entry name" value="Iron(III) ABC transporter, permease protein"/>
    <property type="match status" value="1"/>
</dbReference>
<evidence type="ECO:0000256" key="5">
    <source>
        <dbReference type="ARBA" id="ARBA00022989"/>
    </source>
</evidence>
<keyword evidence="6 7" id="KW-0472">Membrane</keyword>
<feature type="domain" description="ABC transmembrane type-1" evidence="8">
    <location>
        <begin position="62"/>
        <end position="263"/>
    </location>
</feature>
<dbReference type="EMBL" id="RJUK01000003">
    <property type="protein sequence ID" value="ROQ17960.1"/>
    <property type="molecule type" value="Genomic_DNA"/>
</dbReference>
<keyword evidence="5 7" id="KW-1133">Transmembrane helix</keyword>
<keyword evidence="10" id="KW-1185">Reference proteome</keyword>
<feature type="transmembrane region" description="Helical" evidence="7">
    <location>
        <begin position="66"/>
        <end position="88"/>
    </location>
</feature>
<accession>A0A3N1NTX4</accession>
<evidence type="ECO:0000256" key="4">
    <source>
        <dbReference type="ARBA" id="ARBA00022692"/>
    </source>
</evidence>
<feature type="transmembrane region" description="Helical" evidence="7">
    <location>
        <begin position="140"/>
        <end position="162"/>
    </location>
</feature>
<feature type="transmembrane region" description="Helical" evidence="7">
    <location>
        <begin position="370"/>
        <end position="396"/>
    </location>
</feature>
<comment type="similarity">
    <text evidence="7">Belongs to the binding-protein-dependent transport system permease family.</text>
</comment>
<dbReference type="InterPro" id="IPR035906">
    <property type="entry name" value="MetI-like_sf"/>
</dbReference>
<dbReference type="GO" id="GO:0005886">
    <property type="term" value="C:plasma membrane"/>
    <property type="evidence" value="ECO:0007669"/>
    <property type="project" value="UniProtKB-SubCell"/>
</dbReference>
<dbReference type="CDD" id="cd06261">
    <property type="entry name" value="TM_PBP2"/>
    <property type="match status" value="1"/>
</dbReference>
<evidence type="ECO:0000256" key="2">
    <source>
        <dbReference type="ARBA" id="ARBA00022448"/>
    </source>
</evidence>
<dbReference type="Pfam" id="PF00528">
    <property type="entry name" value="BPD_transp_1"/>
    <property type="match status" value="2"/>
</dbReference>
<gene>
    <name evidence="9" type="ORF">EDC38_2932</name>
</gene>
<evidence type="ECO:0000256" key="3">
    <source>
        <dbReference type="ARBA" id="ARBA00022475"/>
    </source>
</evidence>
<dbReference type="InterPro" id="IPR000515">
    <property type="entry name" value="MetI-like"/>
</dbReference>
<feature type="transmembrane region" description="Helical" evidence="7">
    <location>
        <begin position="203"/>
        <end position="227"/>
    </location>
</feature>
<protein>
    <submittedName>
        <fullName evidence="9">Iron(III) transport system permease protein</fullName>
    </submittedName>
</protein>
<dbReference type="Gene3D" id="1.10.3720.10">
    <property type="entry name" value="MetI-like"/>
    <property type="match status" value="2"/>
</dbReference>
<feature type="transmembrane region" description="Helical" evidence="7">
    <location>
        <begin position="337"/>
        <end position="358"/>
    </location>
</feature>
<keyword evidence="2 7" id="KW-0813">Transport</keyword>
<dbReference type="OrthoDB" id="9790211at2"/>
<dbReference type="AlphaFoldDB" id="A0A3N1NTX4"/>
<dbReference type="Proteomes" id="UP000273643">
    <property type="component" value="Unassembled WGS sequence"/>
</dbReference>
<dbReference type="PROSITE" id="PS50928">
    <property type="entry name" value="ABC_TM1"/>
    <property type="match status" value="2"/>
</dbReference>
<feature type="transmembrane region" description="Helical" evidence="7">
    <location>
        <begin position="20"/>
        <end position="43"/>
    </location>
</feature>
<comment type="caution">
    <text evidence="9">The sequence shown here is derived from an EMBL/GenBank/DDBJ whole genome shotgun (WGS) entry which is preliminary data.</text>
</comment>
<feature type="transmembrane region" description="Helical" evidence="7">
    <location>
        <begin position="292"/>
        <end position="317"/>
    </location>
</feature>
<proteinExistence type="inferred from homology"/>
<feature type="domain" description="ABC transmembrane type-1" evidence="8">
    <location>
        <begin position="334"/>
        <end position="540"/>
    </location>
</feature>
<feature type="transmembrane region" description="Helical" evidence="7">
    <location>
        <begin position="416"/>
        <end position="439"/>
    </location>
</feature>
<evidence type="ECO:0000313" key="10">
    <source>
        <dbReference type="Proteomes" id="UP000273643"/>
    </source>
</evidence>